<reference evidence="6" key="1">
    <citation type="submission" date="2020-05" db="EMBL/GenBank/DDBJ databases">
        <authorList>
            <person name="Chiriac C."/>
            <person name="Salcher M."/>
            <person name="Ghai R."/>
            <person name="Kavagutti S V."/>
        </authorList>
    </citation>
    <scope>NUCLEOTIDE SEQUENCE</scope>
</reference>
<dbReference type="InterPro" id="IPR027417">
    <property type="entry name" value="P-loop_NTPase"/>
</dbReference>
<dbReference type="InterPro" id="IPR003439">
    <property type="entry name" value="ABC_transporter-like_ATP-bd"/>
</dbReference>
<dbReference type="SMART" id="SM00382">
    <property type="entry name" value="AAA"/>
    <property type="match status" value="1"/>
</dbReference>
<dbReference type="PANTHER" id="PTHR45772:SF9">
    <property type="entry name" value="CONSERVED COMPONENT OF ABC TRANSPORTER FOR NATURAL AMINO ACIDS"/>
    <property type="match status" value="1"/>
</dbReference>
<dbReference type="Gene3D" id="3.40.50.300">
    <property type="entry name" value="P-loop containing nucleotide triphosphate hydrolases"/>
    <property type="match status" value="1"/>
</dbReference>
<keyword evidence="3" id="KW-0067">ATP-binding</keyword>
<dbReference type="GO" id="GO:0005886">
    <property type="term" value="C:plasma membrane"/>
    <property type="evidence" value="ECO:0007669"/>
    <property type="project" value="TreeGrafter"/>
</dbReference>
<dbReference type="CDD" id="cd03219">
    <property type="entry name" value="ABC_Mj1267_LivG_branched"/>
    <property type="match status" value="1"/>
</dbReference>
<dbReference type="InterPro" id="IPR017871">
    <property type="entry name" value="ABC_transporter-like_CS"/>
</dbReference>
<dbReference type="EMBL" id="CAFBPN010000045">
    <property type="protein sequence ID" value="CAB5022185.1"/>
    <property type="molecule type" value="Genomic_DNA"/>
</dbReference>
<dbReference type="AlphaFoldDB" id="A0A6J7UEE4"/>
<feature type="domain" description="ABC transporter" evidence="4">
    <location>
        <begin position="5"/>
        <end position="248"/>
    </location>
</feature>
<evidence type="ECO:0000256" key="1">
    <source>
        <dbReference type="ARBA" id="ARBA00022448"/>
    </source>
</evidence>
<sequence length="269" mass="29075">MSALLETNELTVSYGGLHANSNVNIKAEKGKLTGLIGPNGAGKTTFIDAITGFTNVSSGRAEFNGKDLAGVAPDERAKSGLVRTFQSLELFEDLTVWDNLIVMAEETKWWSFLADIVKPNRVLGIEEQAEWALNLLGLGEHRDKLTLDLSHGQRKLVSVARALAAKPSMLLLDEPAAGLDTVESQQLGKHLREILKQDISIFLIDHDMGLVLSVCDYIYVLDFGKIIAEGTPEEVRKNPEVKRAYLGETAGEMQAEGGAAAARSLSGEG</sequence>
<evidence type="ECO:0000256" key="3">
    <source>
        <dbReference type="ARBA" id="ARBA00022840"/>
    </source>
</evidence>
<dbReference type="InterPro" id="IPR032823">
    <property type="entry name" value="BCA_ABC_TP_C"/>
</dbReference>
<dbReference type="GO" id="GO:0005524">
    <property type="term" value="F:ATP binding"/>
    <property type="evidence" value="ECO:0007669"/>
    <property type="project" value="UniProtKB-KW"/>
</dbReference>
<dbReference type="SUPFAM" id="SSF52540">
    <property type="entry name" value="P-loop containing nucleoside triphosphate hydrolases"/>
    <property type="match status" value="1"/>
</dbReference>
<dbReference type="PANTHER" id="PTHR45772">
    <property type="entry name" value="CONSERVED COMPONENT OF ABC TRANSPORTER FOR NATURAL AMINO ACIDS-RELATED"/>
    <property type="match status" value="1"/>
</dbReference>
<dbReference type="PROSITE" id="PS50893">
    <property type="entry name" value="ABC_TRANSPORTER_2"/>
    <property type="match status" value="1"/>
</dbReference>
<accession>A0A6J7UEE4</accession>
<evidence type="ECO:0000259" key="4">
    <source>
        <dbReference type="PROSITE" id="PS50893"/>
    </source>
</evidence>
<keyword evidence="2" id="KW-0547">Nucleotide-binding</keyword>
<dbReference type="InterPro" id="IPR003593">
    <property type="entry name" value="AAA+_ATPase"/>
</dbReference>
<evidence type="ECO:0000313" key="6">
    <source>
        <dbReference type="EMBL" id="CAB5063642.1"/>
    </source>
</evidence>
<dbReference type="InterPro" id="IPR051120">
    <property type="entry name" value="ABC_AA/LPS_Transport"/>
</dbReference>
<name>A0A6J7UEE4_9ZZZZ</name>
<gene>
    <name evidence="5" type="ORF">UFOPK4098_00927</name>
    <name evidence="6" type="ORF">UFOPK4347_00621</name>
</gene>
<dbReference type="Pfam" id="PF00005">
    <property type="entry name" value="ABC_tran"/>
    <property type="match status" value="1"/>
</dbReference>
<proteinExistence type="predicted"/>
<dbReference type="GO" id="GO:0016887">
    <property type="term" value="F:ATP hydrolysis activity"/>
    <property type="evidence" value="ECO:0007669"/>
    <property type="project" value="InterPro"/>
</dbReference>
<dbReference type="EMBL" id="CAFBQU010000011">
    <property type="protein sequence ID" value="CAB5063642.1"/>
    <property type="molecule type" value="Genomic_DNA"/>
</dbReference>
<dbReference type="Pfam" id="PF12399">
    <property type="entry name" value="BCA_ABC_TP_C"/>
    <property type="match status" value="1"/>
</dbReference>
<evidence type="ECO:0000313" key="5">
    <source>
        <dbReference type="EMBL" id="CAB5022185.1"/>
    </source>
</evidence>
<evidence type="ECO:0000256" key="2">
    <source>
        <dbReference type="ARBA" id="ARBA00022741"/>
    </source>
</evidence>
<dbReference type="PROSITE" id="PS00211">
    <property type="entry name" value="ABC_TRANSPORTER_1"/>
    <property type="match status" value="1"/>
</dbReference>
<protein>
    <submittedName>
        <fullName evidence="6">Unannotated protein</fullName>
    </submittedName>
</protein>
<organism evidence="6">
    <name type="scientific">freshwater metagenome</name>
    <dbReference type="NCBI Taxonomy" id="449393"/>
    <lineage>
        <taxon>unclassified sequences</taxon>
        <taxon>metagenomes</taxon>
        <taxon>ecological metagenomes</taxon>
    </lineage>
</organism>
<keyword evidence="1" id="KW-0813">Transport</keyword>